<dbReference type="OrthoDB" id="4748970at2759"/>
<evidence type="ECO:0000256" key="2">
    <source>
        <dbReference type="ARBA" id="ARBA00022737"/>
    </source>
</evidence>
<evidence type="ECO:0000256" key="6">
    <source>
        <dbReference type="ARBA" id="ARBA00023163"/>
    </source>
</evidence>
<keyword evidence="2" id="KW-0677">Repeat</keyword>
<dbReference type="InterPro" id="IPR013087">
    <property type="entry name" value="Znf_C2H2_type"/>
</dbReference>
<feature type="region of interest" description="Disordered" evidence="8">
    <location>
        <begin position="255"/>
        <end position="276"/>
    </location>
</feature>
<dbReference type="SMART" id="SM00355">
    <property type="entry name" value="ZnF_C2H2"/>
    <property type="match status" value="3"/>
</dbReference>
<keyword evidence="4" id="KW-0862">Zinc</keyword>
<sequence length="449" mass="46361">MGVKLEPTTTLKLSESASRVVRRFGAGSSTTMVHRNDHLEGATDQFLVRSGGEGAGAPCCSSSSAAATLSLTGGFMCPSIPRSYLHDEPDSAAAAAAQQTSDGACQLALSAGPYSTSSFVASNTAATAAACQIPSGSNYANNCAAVACTGHFAAAGYSAESQQQSNAQGCLPMGALPLLVTSRERQRPSVAVAAAAHQQQQLCVGGARELCLSRSSSLCALSSGQELRSGSARSSGAALENVLALEKAQRAEFGRHSTSSSSASPCSSSASPSASSACTCTSATVTAVTHGIEKRAISPAAAALLKRRHCVAAAAEVSSSRRLSKKLVQSSSSHECAHPGCRKKYSKSSHLKAHMRTHSGEKPYCCNWPSCGWKFARSDELTRHYRKHTGDRPFNCSLCDRAFSRSDHLSLHMKRHSINAPSCSSPAAAAAVTAGSLSNSLAAAQSRID</sequence>
<protein>
    <submittedName>
        <fullName evidence="12">Krueppel-like factor 15</fullName>
    </submittedName>
</protein>
<dbReference type="Gene3D" id="3.30.160.60">
    <property type="entry name" value="Classic Zinc Finger"/>
    <property type="match status" value="3"/>
</dbReference>
<dbReference type="GO" id="GO:0000978">
    <property type="term" value="F:RNA polymerase II cis-regulatory region sequence-specific DNA binding"/>
    <property type="evidence" value="ECO:0007669"/>
    <property type="project" value="TreeGrafter"/>
</dbReference>
<dbReference type="InterPro" id="IPR036236">
    <property type="entry name" value="Znf_C2H2_sf"/>
</dbReference>
<evidence type="ECO:0000256" key="8">
    <source>
        <dbReference type="SAM" id="MobiDB-lite"/>
    </source>
</evidence>
<accession>A0A0M3J6T3</accession>
<gene>
    <name evidence="10" type="ORF">ASIM_LOCUS3117</name>
</gene>
<feature type="domain" description="C2H2-type" evidence="9">
    <location>
        <begin position="364"/>
        <end position="393"/>
    </location>
</feature>
<dbReference type="PANTHER" id="PTHR23235:SF120">
    <property type="entry name" value="KRUPPEL-LIKE FACTOR 15"/>
    <property type="match status" value="1"/>
</dbReference>
<reference evidence="12" key="1">
    <citation type="submission" date="2017-02" db="UniProtKB">
        <authorList>
            <consortium name="WormBaseParasite"/>
        </authorList>
    </citation>
    <scope>IDENTIFICATION</scope>
</reference>
<evidence type="ECO:0000313" key="10">
    <source>
        <dbReference type="EMBL" id="VDK21175.1"/>
    </source>
</evidence>
<dbReference type="EMBL" id="UYRR01004605">
    <property type="protein sequence ID" value="VDK21175.1"/>
    <property type="molecule type" value="Genomic_DNA"/>
</dbReference>
<dbReference type="FunFam" id="3.30.160.60:FF:000032">
    <property type="entry name" value="Krueppel-like factor 4"/>
    <property type="match status" value="1"/>
</dbReference>
<reference evidence="10 11" key="2">
    <citation type="submission" date="2018-11" db="EMBL/GenBank/DDBJ databases">
        <authorList>
            <consortium name="Pathogen Informatics"/>
        </authorList>
    </citation>
    <scope>NUCLEOTIDE SEQUENCE [LARGE SCALE GENOMIC DNA]</scope>
</reference>
<evidence type="ECO:0000256" key="5">
    <source>
        <dbReference type="ARBA" id="ARBA00023015"/>
    </source>
</evidence>
<feature type="compositionally biased region" description="Low complexity" evidence="8">
    <location>
        <begin position="257"/>
        <end position="276"/>
    </location>
</feature>
<evidence type="ECO:0000256" key="7">
    <source>
        <dbReference type="PROSITE-ProRule" id="PRU00042"/>
    </source>
</evidence>
<evidence type="ECO:0000256" key="1">
    <source>
        <dbReference type="ARBA" id="ARBA00022723"/>
    </source>
</evidence>
<keyword evidence="3 7" id="KW-0863">Zinc-finger</keyword>
<dbReference type="GO" id="GO:0008270">
    <property type="term" value="F:zinc ion binding"/>
    <property type="evidence" value="ECO:0007669"/>
    <property type="project" value="UniProtKB-KW"/>
</dbReference>
<dbReference type="AlphaFoldDB" id="A0A0M3J6T3"/>
<proteinExistence type="predicted"/>
<dbReference type="WBParaSite" id="ASIM_0000327401-mRNA-1">
    <property type="protein sequence ID" value="ASIM_0000327401-mRNA-1"/>
    <property type="gene ID" value="ASIM_0000327401"/>
</dbReference>
<evidence type="ECO:0000256" key="4">
    <source>
        <dbReference type="ARBA" id="ARBA00022833"/>
    </source>
</evidence>
<keyword evidence="11" id="KW-1185">Reference proteome</keyword>
<dbReference type="Pfam" id="PF00096">
    <property type="entry name" value="zf-C2H2"/>
    <property type="match status" value="3"/>
</dbReference>
<keyword evidence="5" id="KW-0805">Transcription regulation</keyword>
<dbReference type="SUPFAM" id="SSF57667">
    <property type="entry name" value="beta-beta-alpha zinc fingers"/>
    <property type="match status" value="2"/>
</dbReference>
<keyword evidence="6" id="KW-0804">Transcription</keyword>
<dbReference type="PROSITE" id="PS00028">
    <property type="entry name" value="ZINC_FINGER_C2H2_1"/>
    <property type="match status" value="3"/>
</dbReference>
<organism evidence="12">
    <name type="scientific">Anisakis simplex</name>
    <name type="common">Herring worm</name>
    <dbReference type="NCBI Taxonomy" id="6269"/>
    <lineage>
        <taxon>Eukaryota</taxon>
        <taxon>Metazoa</taxon>
        <taxon>Ecdysozoa</taxon>
        <taxon>Nematoda</taxon>
        <taxon>Chromadorea</taxon>
        <taxon>Rhabditida</taxon>
        <taxon>Spirurina</taxon>
        <taxon>Ascaridomorpha</taxon>
        <taxon>Ascaridoidea</taxon>
        <taxon>Anisakidae</taxon>
        <taxon>Anisakis</taxon>
        <taxon>Anisakis simplex complex</taxon>
    </lineage>
</organism>
<feature type="domain" description="C2H2-type" evidence="9">
    <location>
        <begin position="334"/>
        <end position="363"/>
    </location>
</feature>
<evidence type="ECO:0000259" key="9">
    <source>
        <dbReference type="PROSITE" id="PS50157"/>
    </source>
</evidence>
<evidence type="ECO:0000313" key="11">
    <source>
        <dbReference type="Proteomes" id="UP000267096"/>
    </source>
</evidence>
<name>A0A0M3J6T3_ANISI</name>
<dbReference type="Proteomes" id="UP000267096">
    <property type="component" value="Unassembled WGS sequence"/>
</dbReference>
<dbReference type="GO" id="GO:0000981">
    <property type="term" value="F:DNA-binding transcription factor activity, RNA polymerase II-specific"/>
    <property type="evidence" value="ECO:0007669"/>
    <property type="project" value="TreeGrafter"/>
</dbReference>
<evidence type="ECO:0000313" key="12">
    <source>
        <dbReference type="WBParaSite" id="ASIM_0000327401-mRNA-1"/>
    </source>
</evidence>
<feature type="domain" description="C2H2-type" evidence="9">
    <location>
        <begin position="394"/>
        <end position="421"/>
    </location>
</feature>
<keyword evidence="1" id="KW-0479">Metal-binding</keyword>
<dbReference type="PROSITE" id="PS50157">
    <property type="entry name" value="ZINC_FINGER_C2H2_2"/>
    <property type="match status" value="3"/>
</dbReference>
<evidence type="ECO:0000256" key="3">
    <source>
        <dbReference type="ARBA" id="ARBA00022771"/>
    </source>
</evidence>
<dbReference type="PANTHER" id="PTHR23235">
    <property type="entry name" value="KRUEPPEL-LIKE TRANSCRIPTION FACTOR"/>
    <property type="match status" value="1"/>
</dbReference>